<accession>M1WT97</accession>
<dbReference type="PATRIC" id="fig|879567.3.peg.2274"/>
<protein>
    <recommendedName>
        <fullName evidence="2">EF-hand domain-containing protein</fullName>
    </recommendedName>
</protein>
<dbReference type="InterPro" id="IPR002048">
    <property type="entry name" value="EF_hand_dom"/>
</dbReference>
<dbReference type="HOGENOM" id="CLU_192086_0_0_7"/>
<reference evidence="3 4" key="1">
    <citation type="journal article" date="2013" name="PLoS ONE">
        <title>The first genomic and proteomic characterization of a deep-sea sulfate reducer: insights into the piezophilic lifestyle of Desulfovibrio piezophilus.</title>
        <authorList>
            <person name="Pradel N."/>
            <person name="Ji B."/>
            <person name="Gimenez G."/>
            <person name="Talla E."/>
            <person name="Lenoble P."/>
            <person name="Garel M."/>
            <person name="Tamburini C."/>
            <person name="Fourquet P."/>
            <person name="Lebrun R."/>
            <person name="Bertin P."/>
            <person name="Denis Y."/>
            <person name="Pophillat M."/>
            <person name="Barbe V."/>
            <person name="Ollivier B."/>
            <person name="Dolla A."/>
        </authorList>
    </citation>
    <scope>NUCLEOTIDE SEQUENCE [LARGE SCALE GENOMIC DNA]</scope>
    <source>
        <strain evidence="4">DSM 10523 / SB164P1</strain>
    </source>
</reference>
<dbReference type="SUPFAM" id="SSF47473">
    <property type="entry name" value="EF-hand"/>
    <property type="match status" value="1"/>
</dbReference>
<feature type="chain" id="PRO_5004019455" description="EF-hand domain-containing protein" evidence="1">
    <location>
        <begin position="22"/>
        <end position="85"/>
    </location>
</feature>
<name>M1WT97_PSEP2</name>
<evidence type="ECO:0000313" key="4">
    <source>
        <dbReference type="Proteomes" id="UP000011724"/>
    </source>
</evidence>
<dbReference type="AlphaFoldDB" id="M1WT97"/>
<sequence length="85" mass="9548">MKYLLLTLFLFMPLLTTPSMAAESNTNYNVRFASLDVNSDGFMAKSEFIVAFSNGDMAVFATADSNKDGSVSREEWERFKTENKS</sequence>
<dbReference type="InterPro" id="IPR018247">
    <property type="entry name" value="EF_Hand_1_Ca_BS"/>
</dbReference>
<dbReference type="EMBL" id="FO203427">
    <property type="protein sequence ID" value="CCH49367.1"/>
    <property type="molecule type" value="Genomic_DNA"/>
</dbReference>
<dbReference type="GO" id="GO:0005509">
    <property type="term" value="F:calcium ion binding"/>
    <property type="evidence" value="ECO:0007669"/>
    <property type="project" value="InterPro"/>
</dbReference>
<dbReference type="InterPro" id="IPR011992">
    <property type="entry name" value="EF-hand-dom_pair"/>
</dbReference>
<keyword evidence="1" id="KW-0732">Signal</keyword>
<gene>
    <name evidence="3" type="ordered locus">BN4_12132</name>
</gene>
<organism evidence="3 4">
    <name type="scientific">Pseudodesulfovibrio piezophilus (strain DSM 21447 / JCM 15486 / C1TLV30)</name>
    <name type="common">Desulfovibrio piezophilus</name>
    <dbReference type="NCBI Taxonomy" id="1322246"/>
    <lineage>
        <taxon>Bacteria</taxon>
        <taxon>Pseudomonadati</taxon>
        <taxon>Thermodesulfobacteriota</taxon>
        <taxon>Desulfovibrionia</taxon>
        <taxon>Desulfovibrionales</taxon>
        <taxon>Desulfovibrionaceae</taxon>
    </lineage>
</organism>
<dbReference type="Gene3D" id="1.10.238.10">
    <property type="entry name" value="EF-hand"/>
    <property type="match status" value="1"/>
</dbReference>
<keyword evidence="4" id="KW-1185">Reference proteome</keyword>
<evidence type="ECO:0000256" key="1">
    <source>
        <dbReference type="SAM" id="SignalP"/>
    </source>
</evidence>
<dbReference type="Pfam" id="PF13202">
    <property type="entry name" value="EF-hand_5"/>
    <property type="match status" value="1"/>
</dbReference>
<proteinExistence type="predicted"/>
<feature type="domain" description="EF-hand" evidence="2">
    <location>
        <begin position="58"/>
        <end position="79"/>
    </location>
</feature>
<evidence type="ECO:0000313" key="3">
    <source>
        <dbReference type="EMBL" id="CCH49367.1"/>
    </source>
</evidence>
<dbReference type="PROSITE" id="PS00018">
    <property type="entry name" value="EF_HAND_1"/>
    <property type="match status" value="2"/>
</dbReference>
<evidence type="ECO:0000259" key="2">
    <source>
        <dbReference type="Pfam" id="PF13202"/>
    </source>
</evidence>
<feature type="signal peptide" evidence="1">
    <location>
        <begin position="1"/>
        <end position="21"/>
    </location>
</feature>
<dbReference type="KEGG" id="dpi:BN4_12132"/>
<reference evidence="4" key="2">
    <citation type="journal article" date="2013" name="Stand. Genomic Sci.">
        <title>Complete genome sequence of Desulfocapsa sulfexigens, a marine deltaproteobacterium specialized in disproportionating inorganic sulfur compounds.</title>
        <authorList>
            <person name="Finster K.W."/>
            <person name="Kjeldsen K.U."/>
            <person name="Kube M."/>
            <person name="Reinhardt R."/>
            <person name="Mussmann M."/>
            <person name="Amann R."/>
            <person name="Schreiber L."/>
        </authorList>
    </citation>
    <scope>NUCLEOTIDE SEQUENCE [LARGE SCALE GENOMIC DNA]</scope>
    <source>
        <strain evidence="4">DSM 10523 / SB164P1</strain>
    </source>
</reference>
<dbReference type="Proteomes" id="UP000011724">
    <property type="component" value="Chromosome"/>
</dbReference>